<reference evidence="2" key="1">
    <citation type="submission" date="2016-11" db="EMBL/GenBank/DDBJ databases">
        <authorList>
            <person name="Varghese N."/>
            <person name="Submissions S."/>
        </authorList>
    </citation>
    <scope>NUCLEOTIDE SEQUENCE [LARGE SCALE GENOMIC DNA]</scope>
    <source>
        <strain evidence="2">GAS401</strain>
    </source>
</reference>
<dbReference type="Proteomes" id="UP000184096">
    <property type="component" value="Chromosome I"/>
</dbReference>
<sequence>MKIYLLMTLFGILFTAIHLTSAPKQGSKPVSQ</sequence>
<name>A0A1M7T7M4_9BRAD</name>
<dbReference type="EMBL" id="LT670849">
    <property type="protein sequence ID" value="SHN66684.1"/>
    <property type="molecule type" value="Genomic_DNA"/>
</dbReference>
<accession>A0A1M7T7M4</accession>
<proteinExistence type="predicted"/>
<evidence type="ECO:0000313" key="2">
    <source>
        <dbReference type="Proteomes" id="UP000184096"/>
    </source>
</evidence>
<keyword evidence="2" id="KW-1185">Reference proteome</keyword>
<organism evidence="1 2">
    <name type="scientific">Bradyrhizobium erythrophlei</name>
    <dbReference type="NCBI Taxonomy" id="1437360"/>
    <lineage>
        <taxon>Bacteria</taxon>
        <taxon>Pseudomonadati</taxon>
        <taxon>Pseudomonadota</taxon>
        <taxon>Alphaproteobacteria</taxon>
        <taxon>Hyphomicrobiales</taxon>
        <taxon>Nitrobacteraceae</taxon>
        <taxon>Bradyrhizobium</taxon>
    </lineage>
</organism>
<dbReference type="AlphaFoldDB" id="A0A1M7T7M4"/>
<evidence type="ECO:0000313" key="1">
    <source>
        <dbReference type="EMBL" id="SHN66684.1"/>
    </source>
</evidence>
<protein>
    <submittedName>
        <fullName evidence="1">Uncharacterized protein</fullName>
    </submittedName>
</protein>
<gene>
    <name evidence="1" type="ORF">SAMN05444170_1043</name>
</gene>